<keyword evidence="7 8" id="KW-0472">Membrane</keyword>
<dbReference type="EMBL" id="CP062796">
    <property type="protein sequence ID" value="QUL98204.1"/>
    <property type="molecule type" value="Genomic_DNA"/>
</dbReference>
<evidence type="ECO:0000256" key="6">
    <source>
        <dbReference type="ARBA" id="ARBA00022989"/>
    </source>
</evidence>
<proteinExistence type="inferred from homology"/>
<dbReference type="GO" id="GO:0005886">
    <property type="term" value="C:plasma membrane"/>
    <property type="evidence" value="ECO:0007669"/>
    <property type="project" value="UniProtKB-SubCell"/>
</dbReference>
<feature type="transmembrane region" description="Helical" evidence="8">
    <location>
        <begin position="6"/>
        <end position="28"/>
    </location>
</feature>
<feature type="transmembrane region" description="Helical" evidence="8">
    <location>
        <begin position="118"/>
        <end position="139"/>
    </location>
</feature>
<protein>
    <submittedName>
        <fullName evidence="9">ZIP family metal transporter</fullName>
    </submittedName>
</protein>
<organism evidence="9">
    <name type="scientific">Candidatus Fermentithermobacillus carboniphilus</name>
    <dbReference type="NCBI Taxonomy" id="3085328"/>
    <lineage>
        <taxon>Bacteria</taxon>
        <taxon>Bacillati</taxon>
        <taxon>Bacillota</taxon>
        <taxon>Candidatus Fermentithermobacillia</taxon>
        <taxon>Candidatus Fermentithermobacillales</taxon>
        <taxon>Candidatus Fermentithermobacillaceae</taxon>
        <taxon>Candidatus Fermentithermobacillus</taxon>
    </lineage>
</organism>
<feature type="transmembrane region" description="Helical" evidence="8">
    <location>
        <begin position="238"/>
        <end position="256"/>
    </location>
</feature>
<feature type="transmembrane region" description="Helical" evidence="8">
    <location>
        <begin position="35"/>
        <end position="55"/>
    </location>
</feature>
<evidence type="ECO:0000256" key="4">
    <source>
        <dbReference type="ARBA" id="ARBA00022692"/>
    </source>
</evidence>
<evidence type="ECO:0000256" key="7">
    <source>
        <dbReference type="ARBA" id="ARBA00023136"/>
    </source>
</evidence>
<reference evidence="9" key="1">
    <citation type="submission" date="2020-10" db="EMBL/GenBank/DDBJ databases">
        <authorList>
            <person name="Kadnikov V."/>
            <person name="Beletsky A.V."/>
            <person name="Mardanov A.V."/>
            <person name="Karnachuk O.V."/>
            <person name="Ravin N.V."/>
        </authorList>
    </citation>
    <scope>NUCLEOTIDE SEQUENCE</scope>
    <source>
        <strain evidence="9">Bu02</strain>
    </source>
</reference>
<sequence>MGILATTVIGLLVGILGTGAGGVLGLWFNLRGRNSLSFLLAASGGVMISISLVELVPEAIEVGNKGWAAVGLLLGTLALFVLDMLLPHTHNALVRAGKGQERGAYHGQKMTKLRSMGLLIGLGIAMHNIPEGLAIGAAYAHEEALGIGVAFLIAAQNIPEGMAMAVPLRAGKVRTLDIILSTMAAGLPMGLGALVGAVFGAISPPFLSISLGFAAGAMMYVVSDELIPEAHLCGSEQYPTIGLVTGIFIGVVAIFIM</sequence>
<evidence type="ECO:0000313" key="9">
    <source>
        <dbReference type="EMBL" id="QUL98204.1"/>
    </source>
</evidence>
<feature type="transmembrane region" description="Helical" evidence="8">
    <location>
        <begin position="178"/>
        <end position="200"/>
    </location>
</feature>
<dbReference type="AlphaFoldDB" id="A0AAT9LBR4"/>
<name>A0AAT9LBR4_9FIRM</name>
<comment type="similarity">
    <text evidence="2">Belongs to the ZIP transporter (TC 2.A.5) family.</text>
</comment>
<reference evidence="9" key="2">
    <citation type="journal article" date="2023" name="Biology">
        <title>Prokaryotic Life Associated with Coal-Fire Gas Vents Revealed by Metagenomics.</title>
        <authorList>
            <person name="Kadnikov V.V."/>
            <person name="Mardanov A.V."/>
            <person name="Beletsky A.V."/>
            <person name="Karnachuk O.V."/>
            <person name="Ravin N.V."/>
        </authorList>
    </citation>
    <scope>NUCLEOTIDE SEQUENCE</scope>
    <source>
        <strain evidence="9">Bu02</strain>
    </source>
</reference>
<dbReference type="Pfam" id="PF02535">
    <property type="entry name" value="Zip"/>
    <property type="match status" value="1"/>
</dbReference>
<feature type="transmembrane region" description="Helical" evidence="8">
    <location>
        <begin position="206"/>
        <end position="226"/>
    </location>
</feature>
<evidence type="ECO:0000256" key="3">
    <source>
        <dbReference type="ARBA" id="ARBA00022475"/>
    </source>
</evidence>
<dbReference type="KEGG" id="fcz:IMF26_09200"/>
<keyword evidence="3" id="KW-1003">Cell membrane</keyword>
<comment type="subcellular location">
    <subcellularLocation>
        <location evidence="1">Cell membrane</location>
        <topology evidence="1">Multi-pass membrane protein</topology>
    </subcellularLocation>
</comment>
<dbReference type="GO" id="GO:0005385">
    <property type="term" value="F:zinc ion transmembrane transporter activity"/>
    <property type="evidence" value="ECO:0007669"/>
    <property type="project" value="TreeGrafter"/>
</dbReference>
<keyword evidence="5" id="KW-0862">Zinc</keyword>
<keyword evidence="4 8" id="KW-0812">Transmembrane</keyword>
<evidence type="ECO:0000256" key="5">
    <source>
        <dbReference type="ARBA" id="ARBA00022833"/>
    </source>
</evidence>
<gene>
    <name evidence="9" type="ORF">IMF26_09200</name>
</gene>
<keyword evidence="6 8" id="KW-1133">Transmembrane helix</keyword>
<evidence type="ECO:0000256" key="2">
    <source>
        <dbReference type="ARBA" id="ARBA00006939"/>
    </source>
</evidence>
<evidence type="ECO:0000256" key="8">
    <source>
        <dbReference type="SAM" id="Phobius"/>
    </source>
</evidence>
<dbReference type="PANTHER" id="PTHR11040:SF211">
    <property type="entry name" value="ZINC TRANSPORTER ZIP11"/>
    <property type="match status" value="1"/>
</dbReference>
<accession>A0AAT9LBR4</accession>
<feature type="transmembrane region" description="Helical" evidence="8">
    <location>
        <begin position="67"/>
        <end position="86"/>
    </location>
</feature>
<dbReference type="PANTHER" id="PTHR11040">
    <property type="entry name" value="ZINC/IRON TRANSPORTER"/>
    <property type="match status" value="1"/>
</dbReference>
<dbReference type="InterPro" id="IPR003689">
    <property type="entry name" value="ZIP"/>
</dbReference>
<evidence type="ECO:0000256" key="1">
    <source>
        <dbReference type="ARBA" id="ARBA00004651"/>
    </source>
</evidence>